<feature type="region of interest" description="Disordered" evidence="1">
    <location>
        <begin position="1"/>
        <end position="29"/>
    </location>
</feature>
<dbReference type="Proteomes" id="UP001356427">
    <property type="component" value="Unassembled WGS sequence"/>
</dbReference>
<comment type="caution">
    <text evidence="2">The sequence shown here is derived from an EMBL/GenBank/DDBJ whole genome shotgun (WGS) entry which is preliminary data.</text>
</comment>
<feature type="compositionally biased region" description="Polar residues" evidence="1">
    <location>
        <begin position="176"/>
        <end position="192"/>
    </location>
</feature>
<feature type="compositionally biased region" description="Polar residues" evidence="1">
    <location>
        <begin position="371"/>
        <end position="382"/>
    </location>
</feature>
<organism evidence="2 3">
    <name type="scientific">Coregonus suidteri</name>
    <dbReference type="NCBI Taxonomy" id="861788"/>
    <lineage>
        <taxon>Eukaryota</taxon>
        <taxon>Metazoa</taxon>
        <taxon>Chordata</taxon>
        <taxon>Craniata</taxon>
        <taxon>Vertebrata</taxon>
        <taxon>Euteleostomi</taxon>
        <taxon>Actinopterygii</taxon>
        <taxon>Neopterygii</taxon>
        <taxon>Teleostei</taxon>
        <taxon>Protacanthopterygii</taxon>
        <taxon>Salmoniformes</taxon>
        <taxon>Salmonidae</taxon>
        <taxon>Coregoninae</taxon>
        <taxon>Coregonus</taxon>
    </lineage>
</organism>
<dbReference type="AlphaFoldDB" id="A0AAN8R1K0"/>
<feature type="compositionally biased region" description="Low complexity" evidence="1">
    <location>
        <begin position="423"/>
        <end position="440"/>
    </location>
</feature>
<evidence type="ECO:0000313" key="2">
    <source>
        <dbReference type="EMBL" id="KAK6320976.1"/>
    </source>
</evidence>
<keyword evidence="3" id="KW-1185">Reference proteome</keyword>
<feature type="region of interest" description="Disordered" evidence="1">
    <location>
        <begin position="106"/>
        <end position="194"/>
    </location>
</feature>
<evidence type="ECO:0000313" key="3">
    <source>
        <dbReference type="Proteomes" id="UP001356427"/>
    </source>
</evidence>
<name>A0AAN8R1K0_9TELE</name>
<gene>
    <name evidence="2" type="ORF">J4Q44_G00079520</name>
</gene>
<feature type="region of interest" description="Disordered" evidence="1">
    <location>
        <begin position="258"/>
        <end position="443"/>
    </location>
</feature>
<sequence length="455" mass="47424">MGEHPLPSVPDTITSTKAPKRSVTAKPATSLHVKTFSEILHAKRKLEEDLQQGQGPSLRKANQQAVEAAPGNSQACGPTHPAMPMRVAPPVRGVKVKTLEEIRSAKAARMQDQGQEASNGKRPGSASGEGGAKKPCILHINKPASPAASTTTQKISEVTEKPAESAAVATEASPANGRSDTVSGASLKTQAADSALQREKSMTSIIMRVIPSATSSPHTITLEVLAQAPKAPLCQRITLKPKAASHVLCATAFPQQGSPLKQAEADPHSLSSRSSSAAPGKRKRGSPGGASPPKQAALAAATDSPGRSVDEDLVEKAQDGSQKKSPGQATEVRSKLNMRPSVMKQAVQIKPGQKGQKRTRKSADTYAVAGVNSTPLNSTSAAQEELLQEPPCKRKEVSSPSSSVEAQMSLVVPRSPLSGPVVMSHSAMEAPSASSSSSAMDEFDERMKKLLGLLS</sequence>
<evidence type="ECO:0000256" key="1">
    <source>
        <dbReference type="SAM" id="MobiDB-lite"/>
    </source>
</evidence>
<feature type="compositionally biased region" description="Basic and acidic residues" evidence="1">
    <location>
        <begin position="308"/>
        <end position="322"/>
    </location>
</feature>
<dbReference type="EMBL" id="JAGTTL010000006">
    <property type="protein sequence ID" value="KAK6320976.1"/>
    <property type="molecule type" value="Genomic_DNA"/>
</dbReference>
<feature type="compositionally biased region" description="Polar residues" evidence="1">
    <location>
        <begin position="147"/>
        <end position="156"/>
    </location>
</feature>
<protein>
    <submittedName>
        <fullName evidence="2">Uncharacterized protein</fullName>
    </submittedName>
</protein>
<proteinExistence type="predicted"/>
<feature type="region of interest" description="Disordered" evidence="1">
    <location>
        <begin position="47"/>
        <end position="92"/>
    </location>
</feature>
<reference evidence="2 3" key="1">
    <citation type="submission" date="2021-04" db="EMBL/GenBank/DDBJ databases">
        <authorList>
            <person name="De Guttry C."/>
            <person name="Zahm M."/>
            <person name="Klopp C."/>
            <person name="Cabau C."/>
            <person name="Louis A."/>
            <person name="Berthelot C."/>
            <person name="Parey E."/>
            <person name="Roest Crollius H."/>
            <person name="Montfort J."/>
            <person name="Robinson-Rechavi M."/>
            <person name="Bucao C."/>
            <person name="Bouchez O."/>
            <person name="Gislard M."/>
            <person name="Lluch J."/>
            <person name="Milhes M."/>
            <person name="Lampietro C."/>
            <person name="Lopez Roques C."/>
            <person name="Donnadieu C."/>
            <person name="Braasch I."/>
            <person name="Desvignes T."/>
            <person name="Postlethwait J."/>
            <person name="Bobe J."/>
            <person name="Wedekind C."/>
            <person name="Guiguen Y."/>
        </authorList>
    </citation>
    <scope>NUCLEOTIDE SEQUENCE [LARGE SCALE GENOMIC DNA]</scope>
    <source>
        <strain evidence="2">Cs_M1</strain>
        <tissue evidence="2">Blood</tissue>
    </source>
</reference>
<feature type="compositionally biased region" description="Polar residues" evidence="1">
    <location>
        <begin position="51"/>
        <end position="76"/>
    </location>
</feature>
<accession>A0AAN8R1K0</accession>